<feature type="compositionally biased region" description="Pro residues" evidence="7">
    <location>
        <begin position="240"/>
        <end position="279"/>
    </location>
</feature>
<keyword evidence="11" id="KW-1185">Reference proteome</keyword>
<feature type="compositionally biased region" description="Basic and acidic residues" evidence="7">
    <location>
        <begin position="112"/>
        <end position="121"/>
    </location>
</feature>
<proteinExistence type="predicted"/>
<evidence type="ECO:0000256" key="7">
    <source>
        <dbReference type="SAM" id="MobiDB-lite"/>
    </source>
</evidence>
<dbReference type="Proteomes" id="UP000007635">
    <property type="component" value="Chromosome VI"/>
</dbReference>
<evidence type="ECO:0000313" key="11">
    <source>
        <dbReference type="Proteomes" id="UP000007635"/>
    </source>
</evidence>
<comment type="subcellular location">
    <subcellularLocation>
        <location evidence="1">Endoplasmic reticulum membrane</location>
        <topology evidence="1">Single-pass membrane protein</topology>
    </subcellularLocation>
</comment>
<feature type="region of interest" description="Disordered" evidence="7">
    <location>
        <begin position="46"/>
        <end position="279"/>
    </location>
</feature>
<dbReference type="GO" id="GO:0015031">
    <property type="term" value="P:protein transport"/>
    <property type="evidence" value="ECO:0007669"/>
    <property type="project" value="InterPro"/>
</dbReference>
<keyword evidence="4 8" id="KW-1133">Transmembrane helix</keyword>
<feature type="compositionally biased region" description="Low complexity" evidence="7">
    <location>
        <begin position="200"/>
        <end position="220"/>
    </location>
</feature>
<dbReference type="GeneTree" id="ENSGT00940000158015"/>
<keyword evidence="2 8" id="KW-0812">Transmembrane</keyword>
<evidence type="ECO:0000256" key="8">
    <source>
        <dbReference type="SAM" id="Phobius"/>
    </source>
</evidence>
<feature type="coiled-coil region" evidence="6">
    <location>
        <begin position="889"/>
        <end position="923"/>
    </location>
</feature>
<feature type="transmembrane region" description="Helical" evidence="8">
    <location>
        <begin position="12"/>
        <end position="33"/>
    </location>
</feature>
<dbReference type="Pfam" id="PF05104">
    <property type="entry name" value="Rib_recp_KP_reg"/>
    <property type="match status" value="1"/>
</dbReference>
<keyword evidence="5 8" id="KW-0472">Membrane</keyword>
<evidence type="ECO:0000256" key="1">
    <source>
        <dbReference type="ARBA" id="ARBA00004389"/>
    </source>
</evidence>
<keyword evidence="6" id="KW-0175">Coiled coil</keyword>
<reference evidence="10" key="2">
    <citation type="submission" date="2025-08" db="UniProtKB">
        <authorList>
            <consortium name="Ensembl"/>
        </authorList>
    </citation>
    <scope>IDENTIFICATION</scope>
</reference>
<feature type="domain" description="Ribosome receptor lysine/proline rich" evidence="9">
    <location>
        <begin position="33"/>
        <end position="172"/>
    </location>
</feature>
<sequence length="1016" mass="111387">MDIYDPQTLGIMVFGGFMVISALGIALVSTFSMKETSYEEALAKQRSELGKIHSARSDKKKKDKVSEKKGRGKKKEDKPNGKIPEPDETQEDVEADVVVEPAAAPVVAAAPEPERVPDLDVKPNAATAAPEPTTAPEPSPAVIERSPAPSPKEKKKKKVAKAEPASSQAAPLVVASAAVKSSSVPASNQTPMSSLTKANAPSSAPAKPASAPAKPASAPAKPAPAPAKPAPAPAKTAPAPAKPTPPPSKPTLALPPPSLHLPPPSLHLPPPSLPLPPPSLHLPQLSLPLPPQKLLQPQPRWPQPRLHLLHPRLPRCRKLSLKMSQGWRCPQLGLMAAVDSADAPLYLPYKALVSTISSMVFSEVEAHRLIEILSEKVGIIQETWHKATQKGDPVAMLKKQLEEREKQLAAEQEESSAAKNRQRELAKELSAEKSKVASVETRLSSQLSKREQEMIALQARMQASYQDHVAQTQGLTAKVVSLQDQLEKGPNAQLARLQQENSILRDALNQATSQAESKQNAELAKLRQECAKLTKELGEKTEGLLADEHIRKGLEAKLSAVEKQLSLLQASHGQKELVLQRKLEEVCEELRETQSRNNSLQATLDNAQQDSSTLSEYQVRIGRLEADNSERSARVDALTAQLQETQTEKSQLEQQVASINSLLEANQTKKEEDDKNVVRPFVVGLTFLKYVNFDYFAYLASLTEKDALVTSLQKELREVKEKTSIDAVSAAAELTAFKGETKETLQTLFPQIAVEMEQSNWLHVFTQKAQETLGQQIQASPSGTALPELLGKLKEAEEGHGSLQAECEQYRTVLAETEGMLKHLQKSVEEEELVWKSKMANSEEQLSAVCSTVSSKSLATFSFPKCWSPFCVFYLTVVPLSHFQALGKASKLEAEKQSFQNELSQTTEKLHGETAQRRQLSEEFDQVAAVVLFIVTPEACFTKQAQSTQGAFHRYLERLEKEKKLSKDLGQAATKLQQLLKAAQEQLTKERDTVRTLQEHLEGKEEYVELKEGTSV</sequence>
<feature type="compositionally biased region" description="Basic and acidic residues" evidence="7">
    <location>
        <begin position="421"/>
        <end position="431"/>
    </location>
</feature>
<dbReference type="InterPro" id="IPR040248">
    <property type="entry name" value="RRBP1"/>
</dbReference>
<evidence type="ECO:0000256" key="5">
    <source>
        <dbReference type="ARBA" id="ARBA00023136"/>
    </source>
</evidence>
<organism evidence="10 11">
    <name type="scientific">Gasterosteus aculeatus aculeatus</name>
    <name type="common">three-spined stickleback</name>
    <dbReference type="NCBI Taxonomy" id="481459"/>
    <lineage>
        <taxon>Eukaryota</taxon>
        <taxon>Metazoa</taxon>
        <taxon>Chordata</taxon>
        <taxon>Craniata</taxon>
        <taxon>Vertebrata</taxon>
        <taxon>Euteleostomi</taxon>
        <taxon>Actinopterygii</taxon>
        <taxon>Neopterygii</taxon>
        <taxon>Teleostei</taxon>
        <taxon>Neoteleostei</taxon>
        <taxon>Acanthomorphata</taxon>
        <taxon>Eupercaria</taxon>
        <taxon>Perciformes</taxon>
        <taxon>Cottioidei</taxon>
        <taxon>Gasterosteales</taxon>
        <taxon>Gasterosteidae</taxon>
        <taxon>Gasterosteus</taxon>
    </lineage>
</organism>
<feature type="compositionally biased region" description="Pro residues" evidence="7">
    <location>
        <begin position="221"/>
        <end position="232"/>
    </location>
</feature>
<accession>A0AAQ4RB42</accession>
<dbReference type="AlphaFoldDB" id="A0AAQ4RB42"/>
<feature type="compositionally biased region" description="Low complexity" evidence="7">
    <location>
        <begin position="123"/>
        <end position="132"/>
    </location>
</feature>
<reference evidence="10" key="3">
    <citation type="submission" date="2025-09" db="UniProtKB">
        <authorList>
            <consortium name="Ensembl"/>
        </authorList>
    </citation>
    <scope>IDENTIFICATION</scope>
</reference>
<evidence type="ECO:0000313" key="10">
    <source>
        <dbReference type="Ensembl" id="ENSGACP00000060849.1"/>
    </source>
</evidence>
<evidence type="ECO:0000256" key="4">
    <source>
        <dbReference type="ARBA" id="ARBA00022989"/>
    </source>
</evidence>
<feature type="compositionally biased region" description="Low complexity" evidence="7">
    <location>
        <begin position="98"/>
        <end position="111"/>
    </location>
</feature>
<feature type="compositionally biased region" description="Acidic residues" evidence="7">
    <location>
        <begin position="86"/>
        <end position="97"/>
    </location>
</feature>
<dbReference type="PANTHER" id="PTHR18939:SF4">
    <property type="entry name" value="RIBOSOME-BINDING PROTEIN 1"/>
    <property type="match status" value="1"/>
</dbReference>
<evidence type="ECO:0000256" key="6">
    <source>
        <dbReference type="SAM" id="Coils"/>
    </source>
</evidence>
<evidence type="ECO:0000256" key="2">
    <source>
        <dbReference type="ARBA" id="ARBA00022692"/>
    </source>
</evidence>
<feature type="compositionally biased region" description="Polar residues" evidence="7">
    <location>
        <begin position="188"/>
        <end position="199"/>
    </location>
</feature>
<feature type="coiled-coil region" evidence="6">
    <location>
        <begin position="966"/>
        <end position="1000"/>
    </location>
</feature>
<feature type="coiled-coil region" evidence="6">
    <location>
        <begin position="494"/>
        <end position="610"/>
    </location>
</feature>
<name>A0AAQ4RB42_GASAC</name>
<feature type="region of interest" description="Disordered" evidence="7">
    <location>
        <begin position="410"/>
        <end position="431"/>
    </location>
</feature>
<evidence type="ECO:0000259" key="9">
    <source>
        <dbReference type="Pfam" id="PF05104"/>
    </source>
</evidence>
<dbReference type="PANTHER" id="PTHR18939">
    <property type="entry name" value="RIBOSOME BINDING PROTEIN-1"/>
    <property type="match status" value="1"/>
</dbReference>
<evidence type="ECO:0000256" key="3">
    <source>
        <dbReference type="ARBA" id="ARBA00022824"/>
    </source>
</evidence>
<feature type="compositionally biased region" description="Basic and acidic residues" evidence="7">
    <location>
        <begin position="46"/>
        <end position="57"/>
    </location>
</feature>
<protein>
    <submittedName>
        <fullName evidence="10">Ribosome binding protein 1a</fullName>
    </submittedName>
</protein>
<dbReference type="GO" id="GO:0005789">
    <property type="term" value="C:endoplasmic reticulum membrane"/>
    <property type="evidence" value="ECO:0007669"/>
    <property type="project" value="UniProtKB-SubCell"/>
</dbReference>
<dbReference type="Ensembl" id="ENSGACT00000040419.1">
    <property type="protein sequence ID" value="ENSGACP00000060849.1"/>
    <property type="gene ID" value="ENSGACG00000004737.2"/>
</dbReference>
<feature type="coiled-coil region" evidence="6">
    <location>
        <begin position="635"/>
        <end position="662"/>
    </location>
</feature>
<keyword evidence="3" id="KW-0256">Endoplasmic reticulum</keyword>
<dbReference type="InterPro" id="IPR007794">
    <property type="entry name" value="Rib_rcpt_KP"/>
</dbReference>
<feature type="compositionally biased region" description="Low complexity" evidence="7">
    <location>
        <begin position="162"/>
        <end position="187"/>
    </location>
</feature>
<reference evidence="10 11" key="1">
    <citation type="journal article" date="2021" name="G3 (Bethesda)">
        <title>Improved contiguity of the threespine stickleback genome using long-read sequencing.</title>
        <authorList>
            <person name="Nath S."/>
            <person name="Shaw D.E."/>
            <person name="White M.A."/>
        </authorList>
    </citation>
    <scope>NUCLEOTIDE SEQUENCE [LARGE SCALE GENOMIC DNA]</scope>
    <source>
        <strain evidence="10 11">Lake Benthic</strain>
    </source>
</reference>
<feature type="compositionally biased region" description="Basic and acidic residues" evidence="7">
    <location>
        <begin position="64"/>
        <end position="80"/>
    </location>
</feature>